<keyword evidence="4 5" id="KW-0539">Nucleus</keyword>
<evidence type="ECO:0000256" key="5">
    <source>
        <dbReference type="RuleBase" id="RU368085"/>
    </source>
</evidence>
<comment type="function">
    <text evidence="5">Required for correct functioning of the GINS complex, a complex that plays an essential role in the initiation of DNA replication, and progression of DNA replication forks. GINS complex seems to bind preferentially to single-stranded DNA.</text>
</comment>
<dbReference type="GO" id="GO:1902983">
    <property type="term" value="P:DNA strand elongation involved in mitotic DNA replication"/>
    <property type="evidence" value="ECO:0007669"/>
    <property type="project" value="TreeGrafter"/>
</dbReference>
<dbReference type="Pfam" id="PF05916">
    <property type="entry name" value="Sld5"/>
    <property type="match status" value="1"/>
</dbReference>
<keyword evidence="3 5" id="KW-0235">DNA replication</keyword>
<comment type="subunit">
    <text evidence="5">Component of the GINS complex.</text>
</comment>
<evidence type="ECO:0000313" key="8">
    <source>
        <dbReference type="EMBL" id="KYM77077.1"/>
    </source>
</evidence>
<dbReference type="InterPro" id="IPR021151">
    <property type="entry name" value="GINS_A"/>
</dbReference>
<dbReference type="CDD" id="cd11710">
    <property type="entry name" value="GINS_A_psf1"/>
    <property type="match status" value="1"/>
</dbReference>
<evidence type="ECO:0000256" key="4">
    <source>
        <dbReference type="ARBA" id="ARBA00023242"/>
    </source>
</evidence>
<feature type="domain" description="GINS subunit" evidence="6">
    <location>
        <begin position="103"/>
        <end position="174"/>
    </location>
</feature>
<evidence type="ECO:0000259" key="6">
    <source>
        <dbReference type="Pfam" id="PF05916"/>
    </source>
</evidence>
<dbReference type="PANTHER" id="PTHR12914:SF2">
    <property type="entry name" value="DNA REPLICATION COMPLEX GINS PROTEIN PSF1"/>
    <property type="match status" value="1"/>
</dbReference>
<dbReference type="InterPro" id="IPR056783">
    <property type="entry name" value="PSF1_C"/>
</dbReference>
<dbReference type="Proteomes" id="UP000078540">
    <property type="component" value="Unassembled WGS sequence"/>
</dbReference>
<dbReference type="PANTHER" id="PTHR12914">
    <property type="entry name" value="PARTNER OF SLD5"/>
    <property type="match status" value="1"/>
</dbReference>
<evidence type="ECO:0000256" key="2">
    <source>
        <dbReference type="ARBA" id="ARBA00006677"/>
    </source>
</evidence>
<evidence type="ECO:0000256" key="1">
    <source>
        <dbReference type="ARBA" id="ARBA00004123"/>
    </source>
</evidence>
<keyword evidence="9" id="KW-1185">Reference proteome</keyword>
<reference evidence="8 9" key="1">
    <citation type="submission" date="2015-09" db="EMBL/GenBank/DDBJ databases">
        <title>Atta colombica WGS genome.</title>
        <authorList>
            <person name="Nygaard S."/>
            <person name="Hu H."/>
            <person name="Boomsma J."/>
            <person name="Zhang G."/>
        </authorList>
    </citation>
    <scope>NUCLEOTIDE SEQUENCE [LARGE SCALE GENOMIC DNA]</scope>
    <source>
        <strain evidence="8">Treedump-2</strain>
        <tissue evidence="8">Whole body</tissue>
    </source>
</reference>
<dbReference type="EMBL" id="KQ976705">
    <property type="protein sequence ID" value="KYM77077.1"/>
    <property type="molecule type" value="Genomic_DNA"/>
</dbReference>
<evidence type="ECO:0000259" key="7">
    <source>
        <dbReference type="Pfam" id="PF24997"/>
    </source>
</evidence>
<evidence type="ECO:0000313" key="9">
    <source>
        <dbReference type="Proteomes" id="UP000078540"/>
    </source>
</evidence>
<comment type="similarity">
    <text evidence="2 5">Belongs to the GINS1/PSF1 family.</text>
</comment>
<dbReference type="Pfam" id="PF24997">
    <property type="entry name" value="PSF1_C"/>
    <property type="match status" value="1"/>
</dbReference>
<comment type="subcellular location">
    <subcellularLocation>
        <location evidence="1 5">Nucleus</location>
    </subcellularLocation>
</comment>
<dbReference type="Gene3D" id="1.20.58.1030">
    <property type="match status" value="1"/>
</dbReference>
<proteinExistence type="inferred from homology"/>
<dbReference type="CDD" id="cd21696">
    <property type="entry name" value="GINS_B_Psf1"/>
    <property type="match status" value="1"/>
</dbReference>
<dbReference type="STRING" id="520822.A0A151HZB2"/>
<dbReference type="GO" id="GO:0000811">
    <property type="term" value="C:GINS complex"/>
    <property type="evidence" value="ECO:0007669"/>
    <property type="project" value="UniProtKB-UniRule"/>
</dbReference>
<protein>
    <recommendedName>
        <fullName evidence="5">DNA replication complex GINS protein PSF1</fullName>
    </recommendedName>
</protein>
<dbReference type="AlphaFoldDB" id="A0A151HZB2"/>
<dbReference type="InterPro" id="IPR005339">
    <property type="entry name" value="GINS_Psf1"/>
</dbReference>
<dbReference type="SUPFAM" id="SSF158573">
    <property type="entry name" value="GINS helical bundle-like"/>
    <property type="match status" value="1"/>
</dbReference>
<dbReference type="InterPro" id="IPR036224">
    <property type="entry name" value="GINS_bundle-like_dom_sf"/>
</dbReference>
<gene>
    <name evidence="8" type="ORF">ALC53_12497</name>
</gene>
<organism evidence="8 9">
    <name type="scientific">Atta colombica</name>
    <dbReference type="NCBI Taxonomy" id="520822"/>
    <lineage>
        <taxon>Eukaryota</taxon>
        <taxon>Metazoa</taxon>
        <taxon>Ecdysozoa</taxon>
        <taxon>Arthropoda</taxon>
        <taxon>Hexapoda</taxon>
        <taxon>Insecta</taxon>
        <taxon>Pterygota</taxon>
        <taxon>Neoptera</taxon>
        <taxon>Endopterygota</taxon>
        <taxon>Hymenoptera</taxon>
        <taxon>Apocrita</taxon>
        <taxon>Aculeata</taxon>
        <taxon>Formicoidea</taxon>
        <taxon>Formicidae</taxon>
        <taxon>Myrmicinae</taxon>
        <taxon>Atta</taxon>
    </lineage>
</organism>
<name>A0A151HZB2_9HYME</name>
<accession>A0A151HZB2</accession>
<sequence>MVYTRENQGRMEWTHLEAAISRAPLSRRYSRNHGTKATVCLSGSRPLHMFGKEAIKLITELDMHEDIRPFNEQVMRQVFEEMQTLYEANLMDSNVIQNERNNALLPSVHFRHTALLRNKRCILAYLYHRIRRLRQMRWELGSILPTEITANLLNAEMQWFQNYNKSLATYMRSIGDDHGLNLTVNMSPPKTLYVEVKCLSDFGKLELDDGEVITLKKNTYHLLPRATCEPLIRQGILEHHNA</sequence>
<evidence type="ECO:0000256" key="3">
    <source>
        <dbReference type="ARBA" id="ARBA00022705"/>
    </source>
</evidence>
<feature type="domain" description="DNA replication complex GINS protein PSF1 C-terminal" evidence="7">
    <location>
        <begin position="190"/>
        <end position="240"/>
    </location>
</feature>